<dbReference type="PANTHER" id="PTHR31044">
    <property type="entry name" value="BETA-1,3 GLUCANASE"/>
    <property type="match status" value="1"/>
</dbReference>
<keyword evidence="2" id="KW-1003">Cell membrane</keyword>
<name>A0A392MEK3_9FABA</name>
<keyword evidence="3" id="KW-0336">GPI-anchor</keyword>
<keyword evidence="6" id="KW-1015">Disulfide bond</keyword>
<comment type="subcellular location">
    <subcellularLocation>
        <location evidence="1">Cell membrane</location>
        <topology evidence="1">Lipid-anchor</topology>
        <topology evidence="1">GPI-anchor</topology>
    </subcellularLocation>
</comment>
<keyword evidence="5" id="KW-0472">Membrane</keyword>
<accession>A0A392MEK3</accession>
<dbReference type="EMBL" id="LXQA010008692">
    <property type="protein sequence ID" value="MCH85535.1"/>
    <property type="molecule type" value="Genomic_DNA"/>
</dbReference>
<dbReference type="GO" id="GO:0009506">
    <property type="term" value="C:plasmodesma"/>
    <property type="evidence" value="ECO:0007669"/>
    <property type="project" value="UniProtKB-ARBA"/>
</dbReference>
<keyword evidence="8" id="KW-0449">Lipoprotein</keyword>
<dbReference type="FunFam" id="1.20.58.1040:FF:000001">
    <property type="entry name" value="Glucan endo-1,3-beta-glucosidase 4"/>
    <property type="match status" value="1"/>
</dbReference>
<evidence type="ECO:0000256" key="1">
    <source>
        <dbReference type="ARBA" id="ARBA00004609"/>
    </source>
</evidence>
<dbReference type="Gene3D" id="1.20.58.1040">
    <property type="match status" value="1"/>
</dbReference>
<comment type="caution">
    <text evidence="10">The sequence shown here is derived from an EMBL/GenBank/DDBJ whole genome shotgun (WGS) entry which is preliminary data.</text>
</comment>
<dbReference type="Pfam" id="PF07983">
    <property type="entry name" value="X8"/>
    <property type="match status" value="1"/>
</dbReference>
<evidence type="ECO:0000256" key="7">
    <source>
        <dbReference type="ARBA" id="ARBA00023180"/>
    </source>
</evidence>
<feature type="domain" description="X8" evidence="9">
    <location>
        <begin position="1"/>
        <end position="78"/>
    </location>
</feature>
<gene>
    <name evidence="10" type="ORF">A2U01_0006381</name>
</gene>
<evidence type="ECO:0000259" key="9">
    <source>
        <dbReference type="SMART" id="SM00768"/>
    </source>
</evidence>
<evidence type="ECO:0000256" key="3">
    <source>
        <dbReference type="ARBA" id="ARBA00022622"/>
    </source>
</evidence>
<evidence type="ECO:0000313" key="10">
    <source>
        <dbReference type="EMBL" id="MCH85535.1"/>
    </source>
</evidence>
<proteinExistence type="predicted"/>
<reference evidence="10 11" key="1">
    <citation type="journal article" date="2018" name="Front. Plant Sci.">
        <title>Red Clover (Trifolium pratense) and Zigzag Clover (T. medium) - A Picture of Genomic Similarities and Differences.</title>
        <authorList>
            <person name="Dluhosova J."/>
            <person name="Istvanek J."/>
            <person name="Nedelnik J."/>
            <person name="Repkova J."/>
        </authorList>
    </citation>
    <scope>NUCLEOTIDE SEQUENCE [LARGE SCALE GENOMIC DNA]</scope>
    <source>
        <strain evidence="11">cv. 10/8</strain>
        <tissue evidence="10">Leaf</tissue>
    </source>
</reference>
<evidence type="ECO:0000256" key="5">
    <source>
        <dbReference type="ARBA" id="ARBA00023136"/>
    </source>
</evidence>
<feature type="non-terminal residue" evidence="10">
    <location>
        <position position="1"/>
    </location>
</feature>
<dbReference type="InterPro" id="IPR044788">
    <property type="entry name" value="X8_dom_prot"/>
</dbReference>
<dbReference type="Proteomes" id="UP000265520">
    <property type="component" value="Unassembled WGS sequence"/>
</dbReference>
<dbReference type="AlphaFoldDB" id="A0A392MEK3"/>
<dbReference type="GO" id="GO:0005886">
    <property type="term" value="C:plasma membrane"/>
    <property type="evidence" value="ECO:0007669"/>
    <property type="project" value="UniProtKB-SubCell"/>
</dbReference>
<keyword evidence="11" id="KW-1185">Reference proteome</keyword>
<evidence type="ECO:0000313" key="11">
    <source>
        <dbReference type="Proteomes" id="UP000265520"/>
    </source>
</evidence>
<organism evidence="10 11">
    <name type="scientific">Trifolium medium</name>
    <dbReference type="NCBI Taxonomy" id="97028"/>
    <lineage>
        <taxon>Eukaryota</taxon>
        <taxon>Viridiplantae</taxon>
        <taxon>Streptophyta</taxon>
        <taxon>Embryophyta</taxon>
        <taxon>Tracheophyta</taxon>
        <taxon>Spermatophyta</taxon>
        <taxon>Magnoliopsida</taxon>
        <taxon>eudicotyledons</taxon>
        <taxon>Gunneridae</taxon>
        <taxon>Pentapetalae</taxon>
        <taxon>rosids</taxon>
        <taxon>fabids</taxon>
        <taxon>Fabales</taxon>
        <taxon>Fabaceae</taxon>
        <taxon>Papilionoideae</taxon>
        <taxon>50 kb inversion clade</taxon>
        <taxon>NPAAA clade</taxon>
        <taxon>Hologalegina</taxon>
        <taxon>IRL clade</taxon>
        <taxon>Trifolieae</taxon>
        <taxon>Trifolium</taxon>
    </lineage>
</organism>
<protein>
    <submittedName>
        <fullName evidence="10">Glucan endo-13-beta-glucosidase 4-like</fullName>
    </submittedName>
</protein>
<keyword evidence="4" id="KW-0732">Signal</keyword>
<dbReference type="SMART" id="SM00768">
    <property type="entry name" value="X8"/>
    <property type="match status" value="1"/>
</dbReference>
<keyword evidence="7" id="KW-0325">Glycoprotein</keyword>
<sequence length="79" mass="8547">KDGADTDKLQNGLSWACGQGGANCAPIQQGQRCYLPNNVKSHASYAYNDYYQKNQGVGGTCDFDGTAEISTQDPSYFSR</sequence>
<dbReference type="GO" id="GO:0098552">
    <property type="term" value="C:side of membrane"/>
    <property type="evidence" value="ECO:0007669"/>
    <property type="project" value="UniProtKB-KW"/>
</dbReference>
<dbReference type="InterPro" id="IPR012946">
    <property type="entry name" value="X8"/>
</dbReference>
<evidence type="ECO:0000256" key="8">
    <source>
        <dbReference type="ARBA" id="ARBA00023288"/>
    </source>
</evidence>
<evidence type="ECO:0000256" key="4">
    <source>
        <dbReference type="ARBA" id="ARBA00022729"/>
    </source>
</evidence>
<evidence type="ECO:0000256" key="2">
    <source>
        <dbReference type="ARBA" id="ARBA00022475"/>
    </source>
</evidence>
<evidence type="ECO:0000256" key="6">
    <source>
        <dbReference type="ARBA" id="ARBA00023157"/>
    </source>
</evidence>
<dbReference type="PANTHER" id="PTHR31044:SF127">
    <property type="entry name" value="X8 DOMAIN-CONTAINING PROTEIN"/>
    <property type="match status" value="1"/>
</dbReference>